<dbReference type="AlphaFoldDB" id="A0A502HZJ5"/>
<comment type="caution">
    <text evidence="3">The sequence shown here is derived from an EMBL/GenBank/DDBJ whole genome shotgun (WGS) entry which is preliminary data.</text>
</comment>
<organism evidence="3 4">
    <name type="scientific">Pseudomonas arsenicoxydans</name>
    <dbReference type="NCBI Taxonomy" id="702115"/>
    <lineage>
        <taxon>Bacteria</taxon>
        <taxon>Pseudomonadati</taxon>
        <taxon>Pseudomonadota</taxon>
        <taxon>Gammaproteobacteria</taxon>
        <taxon>Pseudomonadales</taxon>
        <taxon>Pseudomonadaceae</taxon>
        <taxon>Pseudomonas</taxon>
    </lineage>
</organism>
<proteinExistence type="predicted"/>
<feature type="transmembrane region" description="Helical" evidence="1">
    <location>
        <begin position="248"/>
        <end position="266"/>
    </location>
</feature>
<feature type="domain" description="Protein-glutamine gamma-glutamyltransferase-like C-terminal" evidence="2">
    <location>
        <begin position="434"/>
        <end position="505"/>
    </location>
</feature>
<gene>
    <name evidence="3" type="ORF">EAH78_11095</name>
</gene>
<dbReference type="InterPro" id="IPR025403">
    <property type="entry name" value="TgpA-like_C"/>
</dbReference>
<dbReference type="Pfam" id="PF13559">
    <property type="entry name" value="DUF4129"/>
    <property type="match status" value="1"/>
</dbReference>
<dbReference type="EMBL" id="RCZE01000004">
    <property type="protein sequence ID" value="TPG79184.1"/>
    <property type="molecule type" value="Genomic_DNA"/>
</dbReference>
<evidence type="ECO:0000259" key="2">
    <source>
        <dbReference type="Pfam" id="PF13559"/>
    </source>
</evidence>
<keyword evidence="1" id="KW-1133">Transmembrane helix</keyword>
<feature type="transmembrane region" description="Helical" evidence="1">
    <location>
        <begin position="205"/>
        <end position="227"/>
    </location>
</feature>
<reference evidence="3 4" key="1">
    <citation type="journal article" date="2019" name="Environ. Microbiol.">
        <title>Species interactions and distinct microbial communities in high Arctic permafrost affected cryosols are associated with the CH4 and CO2 gas fluxes.</title>
        <authorList>
            <person name="Altshuler I."/>
            <person name="Hamel J."/>
            <person name="Turney S."/>
            <person name="Magnuson E."/>
            <person name="Levesque R."/>
            <person name="Greer C."/>
            <person name="Whyte L.G."/>
        </authorList>
    </citation>
    <scope>NUCLEOTIDE SEQUENCE [LARGE SCALE GENOMIC DNA]</scope>
    <source>
        <strain evidence="3 4">E3</strain>
    </source>
</reference>
<protein>
    <submittedName>
        <fullName evidence="3">DUF4129 domain-containing protein</fullName>
    </submittedName>
</protein>
<keyword evidence="1" id="KW-0472">Membrane</keyword>
<evidence type="ECO:0000256" key="1">
    <source>
        <dbReference type="SAM" id="Phobius"/>
    </source>
</evidence>
<feature type="transmembrane region" description="Helical" evidence="1">
    <location>
        <begin position="151"/>
        <end position="175"/>
    </location>
</feature>
<dbReference type="Proteomes" id="UP000317933">
    <property type="component" value="Unassembled WGS sequence"/>
</dbReference>
<feature type="transmembrane region" description="Helical" evidence="1">
    <location>
        <begin position="349"/>
        <end position="373"/>
    </location>
</feature>
<name>A0A502HZJ5_9PSED</name>
<keyword evidence="1" id="KW-0812">Transmembrane</keyword>
<evidence type="ECO:0000313" key="4">
    <source>
        <dbReference type="Proteomes" id="UP000317933"/>
    </source>
</evidence>
<dbReference type="RefSeq" id="WP_140667568.1">
    <property type="nucleotide sequence ID" value="NZ_RCZE01000004.1"/>
</dbReference>
<evidence type="ECO:0000313" key="3">
    <source>
        <dbReference type="EMBL" id="TPG79184.1"/>
    </source>
</evidence>
<sequence>MRLSDATVVIRPRTTWEAMDLGVLMSQRHRRLLMTSWAIVTLPIFALLSAIFWDSPSLAVFIFWWLKPAFDRLPLYILSKSLFGETPTLNQALREWPRLLKPQLLASLTWRRLSLSRSFVMPVVQLEGLHGHAREQRLQVLLQRNAGAAQWLTIIGVHLESALWIGLMVLFYLLLPQQIELDWSWQTLITAAVQDWRWLEHLTNAFYALVLIIWEPIYVACGFSLYLNRRTVLEAWDIELVFRRLRQRLSTTALTLLLATILWVPGAQHVWAAEPVITPDSPRLLDQPLTSQGSKDSIKALLEQPPFKNKETVTRYRFGEEKTDTKTADDSKTPEWLKALLALLDSPRFGFLATLIEVLLWGAVIGGVGVLIWRYRDWLQAFVSRRPALKSKVARPLPQQAFGLDLNRETLPDDIAASAESLWQTDPRAALGLLYRALLSHLLHDHHMALKTADTEGEVLQRVEQLQQPALLAFSKTLTGHWQNMAYGHRLPPAHLQQELCDGWRTLFGPGAAH</sequence>
<accession>A0A502HZJ5</accession>